<dbReference type="SUPFAM" id="SSF52540">
    <property type="entry name" value="P-loop containing nucleoside triphosphate hydrolases"/>
    <property type="match status" value="1"/>
</dbReference>
<dbReference type="PATRIC" id="fig|1705561.3.peg.6479"/>
<dbReference type="GO" id="GO:0006139">
    <property type="term" value="P:nucleobase-containing compound metabolic process"/>
    <property type="evidence" value="ECO:0007669"/>
    <property type="project" value="InterPro"/>
</dbReference>
<dbReference type="InterPro" id="IPR014013">
    <property type="entry name" value="Helic_SF1/SF2_ATP-bd_DinG/Rad3"/>
</dbReference>
<accession>A0A0N0C2D6</accession>
<evidence type="ECO:0000256" key="4">
    <source>
        <dbReference type="ARBA" id="ARBA00038058"/>
    </source>
</evidence>
<evidence type="ECO:0000259" key="5">
    <source>
        <dbReference type="PROSITE" id="PS51193"/>
    </source>
</evidence>
<keyword evidence="2" id="KW-0378">Hydrolase</keyword>
<dbReference type="RefSeq" id="WP_053784361.1">
    <property type="nucleotide sequence ID" value="NZ_LITU01000083.1"/>
</dbReference>
<dbReference type="Proteomes" id="UP000037688">
    <property type="component" value="Unassembled WGS sequence"/>
</dbReference>
<reference evidence="6 7" key="1">
    <citation type="submission" date="2015-08" db="EMBL/GenBank/DDBJ databases">
        <title>Draft genome sequence of cellulolytic and xylanolytic Paenibacillus sp. A59, isolated from a decaying forest soil from Patagonia, Argentina.</title>
        <authorList>
            <person name="Ghio S."/>
            <person name="Caceres A.M."/>
            <person name="Talia P."/>
            <person name="Grasso D."/>
            <person name="Campos E."/>
        </authorList>
    </citation>
    <scope>NUCLEOTIDE SEQUENCE [LARGE SCALE GENOMIC DNA]</scope>
    <source>
        <strain evidence="6 7">A59</strain>
    </source>
</reference>
<dbReference type="Pfam" id="PF13307">
    <property type="entry name" value="Helicase_C_2"/>
    <property type="match status" value="1"/>
</dbReference>
<sequence length="660" mass="74793">MEADLGLSTQRYPFAYDPAEPFVSRLGEWVADVFYDILPESGFEVRDEQIFMAYQLERAYGDKKTIMAEAGVGTGKTLVYLLYAVCYARYTGKPAVIACADESLIEQLVKPGGDIAKLAAHLDLEVDARLGKSPDQYVCLNKLSAVRFADEDAPVIEEVHESLPDFVNTPGTLQAFHPYGDRKQYPHLNDRQWNKINWDPFQDCFVCPKRQRCGLTLSRDHYRRSKDIIICSHDYYMEHVWTYEARKREGQLPLLPDHSSVVFDEGHLLEEAALNALSYKLKHRIFEELVTRLLEGEIRESLAECVDEAIESSERLFALLDTYTVAIPGSERKEVRVEPPLLREIERLTSVLDAIGEELVFESGLFSLDGYQMRVVEEHLDMIQSALALFRKEDGYICWAEESEDETTLSIMPRTVKEILNERVFNTGIPIVFSSATLSVDSSFRYVADSLGIDDFVSFSVASPYDYADKMQMKITDETVPGHPENENRLRDAVSLLQESGGRALILFRTMEELRAFKQDIAQVPEAQELRFMYEGDREISDLIAAFQQDEESVLCSVNLWEGLDVPGPSLSNVMIWSLPYPPQDPVFNAKRSASAAPYEEIDLPYMLLRVKQGLGRLIRTSSDSGSAAILDESLYSKKEAKDRIAALLPEGVEWTTLTH</sequence>
<keyword evidence="3" id="KW-0067">ATP-binding</keyword>
<dbReference type="Gene3D" id="3.40.50.300">
    <property type="entry name" value="P-loop containing nucleotide triphosphate hydrolases"/>
    <property type="match status" value="2"/>
</dbReference>
<dbReference type="OrthoDB" id="9803913at2"/>
<dbReference type="InterPro" id="IPR045028">
    <property type="entry name" value="DinG/Rad3-like"/>
</dbReference>
<evidence type="ECO:0000256" key="3">
    <source>
        <dbReference type="ARBA" id="ARBA00022840"/>
    </source>
</evidence>
<feature type="domain" description="Helicase ATP-binding" evidence="5">
    <location>
        <begin position="35"/>
        <end position="314"/>
    </location>
</feature>
<evidence type="ECO:0000256" key="2">
    <source>
        <dbReference type="ARBA" id="ARBA00022801"/>
    </source>
</evidence>
<keyword evidence="6" id="KW-0347">Helicase</keyword>
<dbReference type="InterPro" id="IPR006555">
    <property type="entry name" value="ATP-dep_Helicase_C"/>
</dbReference>
<dbReference type="GO" id="GO:0003676">
    <property type="term" value="F:nucleic acid binding"/>
    <property type="evidence" value="ECO:0007669"/>
    <property type="project" value="InterPro"/>
</dbReference>
<dbReference type="InterPro" id="IPR027417">
    <property type="entry name" value="P-loop_NTPase"/>
</dbReference>
<evidence type="ECO:0000256" key="1">
    <source>
        <dbReference type="ARBA" id="ARBA00022741"/>
    </source>
</evidence>
<comment type="similarity">
    <text evidence="4">Belongs to the helicase family. DinG subfamily.</text>
</comment>
<dbReference type="PANTHER" id="PTHR11472">
    <property type="entry name" value="DNA REPAIR DEAD HELICASE RAD3/XP-D SUBFAMILY MEMBER"/>
    <property type="match status" value="1"/>
</dbReference>
<dbReference type="AlphaFoldDB" id="A0A0N0C2D6"/>
<dbReference type="PANTHER" id="PTHR11472:SF57">
    <property type="entry name" value="ATP-DEPENDENT HELICASE YPVA-RELATED"/>
    <property type="match status" value="1"/>
</dbReference>
<proteinExistence type="inferred from homology"/>
<evidence type="ECO:0000313" key="7">
    <source>
        <dbReference type="Proteomes" id="UP000037688"/>
    </source>
</evidence>
<keyword evidence="1" id="KW-0547">Nucleotide-binding</keyword>
<dbReference type="PROSITE" id="PS51193">
    <property type="entry name" value="HELICASE_ATP_BIND_2"/>
    <property type="match status" value="1"/>
</dbReference>
<dbReference type="GO" id="GO:0005524">
    <property type="term" value="F:ATP binding"/>
    <property type="evidence" value="ECO:0007669"/>
    <property type="project" value="UniProtKB-KW"/>
</dbReference>
<keyword evidence="7" id="KW-1185">Reference proteome</keyword>
<evidence type="ECO:0000313" key="6">
    <source>
        <dbReference type="EMBL" id="KOY12744.1"/>
    </source>
</evidence>
<dbReference type="GO" id="GO:0003678">
    <property type="term" value="F:DNA helicase activity"/>
    <property type="evidence" value="ECO:0007669"/>
    <property type="project" value="TreeGrafter"/>
</dbReference>
<dbReference type="EMBL" id="LITU01000083">
    <property type="protein sequence ID" value="KOY12744.1"/>
    <property type="molecule type" value="Genomic_DNA"/>
</dbReference>
<organism evidence="6 7">
    <name type="scientific">Paenibacillus xylanivorans</name>
    <dbReference type="NCBI Taxonomy" id="1705561"/>
    <lineage>
        <taxon>Bacteria</taxon>
        <taxon>Bacillati</taxon>
        <taxon>Bacillota</taxon>
        <taxon>Bacilli</taxon>
        <taxon>Bacillales</taxon>
        <taxon>Paenibacillaceae</taxon>
        <taxon>Paenibacillus</taxon>
    </lineage>
</organism>
<comment type="caution">
    <text evidence="6">The sequence shown here is derived from an EMBL/GenBank/DDBJ whole genome shotgun (WGS) entry which is preliminary data.</text>
</comment>
<dbReference type="SMART" id="SM00491">
    <property type="entry name" value="HELICc2"/>
    <property type="match status" value="1"/>
</dbReference>
<name>A0A0N0C2D6_9BACL</name>
<gene>
    <name evidence="6" type="ORF">AMS66_30610</name>
</gene>
<dbReference type="GO" id="GO:0016818">
    <property type="term" value="F:hydrolase activity, acting on acid anhydrides, in phosphorus-containing anhydrides"/>
    <property type="evidence" value="ECO:0007669"/>
    <property type="project" value="InterPro"/>
</dbReference>
<protein>
    <submittedName>
        <fullName evidence="6">ATP-dependent helicase</fullName>
    </submittedName>
</protein>